<organism evidence="1 2">
    <name type="scientific">Paraglaciecola arctica BSs20135</name>
    <dbReference type="NCBI Taxonomy" id="493475"/>
    <lineage>
        <taxon>Bacteria</taxon>
        <taxon>Pseudomonadati</taxon>
        <taxon>Pseudomonadota</taxon>
        <taxon>Gammaproteobacteria</taxon>
        <taxon>Alteromonadales</taxon>
        <taxon>Alteromonadaceae</taxon>
        <taxon>Paraglaciecola</taxon>
    </lineage>
</organism>
<evidence type="ECO:0000313" key="2">
    <source>
        <dbReference type="Proteomes" id="UP000006327"/>
    </source>
</evidence>
<keyword evidence="2" id="KW-1185">Reference proteome</keyword>
<dbReference type="AlphaFoldDB" id="K6XMT1"/>
<proteinExistence type="predicted"/>
<sequence length="39" mass="4487">MKFGHPNKRVLTMSEGVLRKTLQAGPFIRLPSLFAFRLE</sequence>
<dbReference type="Proteomes" id="UP000006327">
    <property type="component" value="Unassembled WGS sequence"/>
</dbReference>
<evidence type="ECO:0000313" key="1">
    <source>
        <dbReference type="EMBL" id="GAC21954.1"/>
    </source>
</evidence>
<comment type="caution">
    <text evidence="1">The sequence shown here is derived from an EMBL/GenBank/DDBJ whole genome shotgun (WGS) entry which is preliminary data.</text>
</comment>
<name>K6XMT1_9ALTE</name>
<dbReference type="EMBL" id="BAEO01000066">
    <property type="protein sequence ID" value="GAC21954.1"/>
    <property type="molecule type" value="Genomic_DNA"/>
</dbReference>
<reference evidence="1 2" key="1">
    <citation type="journal article" date="2017" name="Antonie Van Leeuwenhoek">
        <title>Rhizobium rhizosphaerae sp. nov., a novel species isolated from rice rhizosphere.</title>
        <authorList>
            <person name="Zhao J.J."/>
            <person name="Zhang J."/>
            <person name="Zhang R.J."/>
            <person name="Zhang C.W."/>
            <person name="Yin H.Q."/>
            <person name="Zhang X.X."/>
        </authorList>
    </citation>
    <scope>NUCLEOTIDE SEQUENCE [LARGE SCALE GENOMIC DNA]</scope>
    <source>
        <strain evidence="1 2">BSs20135</strain>
    </source>
</reference>
<gene>
    <name evidence="1" type="ORF">GARC_5019</name>
</gene>
<protein>
    <submittedName>
        <fullName evidence="1">Uncharacterized protein</fullName>
    </submittedName>
</protein>
<accession>K6XMT1</accession>